<feature type="signal peptide" evidence="3">
    <location>
        <begin position="1"/>
        <end position="27"/>
    </location>
</feature>
<keyword evidence="1 3" id="KW-0732">Signal</keyword>
<evidence type="ECO:0000256" key="2">
    <source>
        <dbReference type="SAM" id="MobiDB-lite"/>
    </source>
</evidence>
<dbReference type="EMBL" id="NMQW01000046">
    <property type="protein sequence ID" value="OXM83471.1"/>
    <property type="molecule type" value="Genomic_DNA"/>
</dbReference>
<feature type="region of interest" description="Disordered" evidence="2">
    <location>
        <begin position="60"/>
        <end position="80"/>
    </location>
</feature>
<comment type="caution">
    <text evidence="4">The sequence shown here is derived from an EMBL/GenBank/DDBJ whole genome shotgun (WGS) entry which is preliminary data.</text>
</comment>
<keyword evidence="5" id="KW-1185">Reference proteome</keyword>
<proteinExistence type="predicted"/>
<evidence type="ECO:0000256" key="1">
    <source>
        <dbReference type="ARBA" id="ARBA00022729"/>
    </source>
</evidence>
<evidence type="ECO:0000313" key="4">
    <source>
        <dbReference type="EMBL" id="OXM83471.1"/>
    </source>
</evidence>
<sequence length="565" mass="62806">MRRKTKAGIQIALAAMLVVITACSNTAKEEAKPAAPKQEAGNAASADPFGKYDKPLTVNIGKEVDPTDKTLPTGDTPESNQYTKYVKENLNIDSKMTWQAAKGKDYDQKVNLSIASNDLPDTMIVNDTQLRQMVKAGQIADLTEVYNKFASPTMKSIIDTTKGQAMKAVTFNGKMMAIPNVTAEADMVHMMWIRKDWLDKLGLEVPKTLDDLEKVAKAFVEKDPDGNGKADTIGITGPQLGGLINANFITPNNNNYGFDPIFSAFHSYPGFWVKGADGKAIYGSIQPETKQALAKLSELYAKGLIDKEMGVRKDASELIKSGKSGIWFGMWWGGYGPLGDAIKNDPKANWQAYAVPLDAKGEFTPHMGTPSNRFVVVRKGYEHPEAVFKILNLLLRDESKLDVKVSLDNYPLRLVYAPMDEMDVTYKMLKEVLAGTKKPEELDLPGYKLLKADAQNVKKVKLEPYDKVDVQYWNPTADMGVWKRMYSTFVGMAPLQQPFKKTYSLTYSQTKTMEGKWATLDKMEKETFLKIIMGAAPIDTFDQFVQDWKKQGGDQITAEVEEGSK</sequence>
<reference evidence="4 5" key="1">
    <citation type="submission" date="2017-07" db="EMBL/GenBank/DDBJ databases">
        <title>Genome sequencing and assembly of Paenibacillus rigui.</title>
        <authorList>
            <person name="Mayilraj S."/>
        </authorList>
    </citation>
    <scope>NUCLEOTIDE SEQUENCE [LARGE SCALE GENOMIC DNA]</scope>
    <source>
        <strain evidence="4 5">JCM 16352</strain>
    </source>
</reference>
<dbReference type="Proteomes" id="UP000215509">
    <property type="component" value="Unassembled WGS sequence"/>
</dbReference>
<accession>A0A229UJD9</accession>
<name>A0A229UJD9_9BACL</name>
<dbReference type="PANTHER" id="PTHR43649">
    <property type="entry name" value="ARABINOSE-BINDING PROTEIN-RELATED"/>
    <property type="match status" value="1"/>
</dbReference>
<dbReference type="OrthoDB" id="9787283at2"/>
<dbReference type="PANTHER" id="PTHR43649:SF33">
    <property type="entry name" value="POLYGALACTURONAN_RHAMNOGALACTURONAN-BINDING PROTEIN YTCQ"/>
    <property type="match status" value="1"/>
</dbReference>
<protein>
    <submittedName>
        <fullName evidence="4">ABC transporter substrate-binding protein</fullName>
    </submittedName>
</protein>
<dbReference type="CDD" id="cd13580">
    <property type="entry name" value="PBP2_AlgQ_like_1"/>
    <property type="match status" value="1"/>
</dbReference>
<dbReference type="AlphaFoldDB" id="A0A229UJD9"/>
<dbReference type="InterPro" id="IPR050490">
    <property type="entry name" value="Bact_solute-bd_prot1"/>
</dbReference>
<dbReference type="PROSITE" id="PS51257">
    <property type="entry name" value="PROKAR_LIPOPROTEIN"/>
    <property type="match status" value="1"/>
</dbReference>
<dbReference type="RefSeq" id="WP_094017687.1">
    <property type="nucleotide sequence ID" value="NZ_NMQW01000046.1"/>
</dbReference>
<dbReference type="SUPFAM" id="SSF53850">
    <property type="entry name" value="Periplasmic binding protein-like II"/>
    <property type="match status" value="1"/>
</dbReference>
<gene>
    <name evidence="4" type="ORF">CF651_25450</name>
</gene>
<evidence type="ECO:0000313" key="5">
    <source>
        <dbReference type="Proteomes" id="UP000215509"/>
    </source>
</evidence>
<organism evidence="4 5">
    <name type="scientific">Paenibacillus rigui</name>
    <dbReference type="NCBI Taxonomy" id="554312"/>
    <lineage>
        <taxon>Bacteria</taxon>
        <taxon>Bacillati</taxon>
        <taxon>Bacillota</taxon>
        <taxon>Bacilli</taxon>
        <taxon>Bacillales</taxon>
        <taxon>Paenibacillaceae</taxon>
        <taxon>Paenibacillus</taxon>
    </lineage>
</organism>
<dbReference type="Gene3D" id="3.40.190.10">
    <property type="entry name" value="Periplasmic binding protein-like II"/>
    <property type="match status" value="3"/>
</dbReference>
<feature type="chain" id="PRO_5038950093" evidence="3">
    <location>
        <begin position="28"/>
        <end position="565"/>
    </location>
</feature>
<evidence type="ECO:0000256" key="3">
    <source>
        <dbReference type="SAM" id="SignalP"/>
    </source>
</evidence>